<accession>A0A6A6W0D9</accession>
<sequence length="89" mass="9891">MEAVLWWSPSIYAYVAGIMSAADSHPTQGGPGVLNECFDCTDCNAIQTTGNYVLIEQIDDSIQARYDTIRREATRRDADSQDETKPSRC</sequence>
<reference evidence="1" key="1">
    <citation type="journal article" date="2020" name="Stud. Mycol.">
        <title>101 Dothideomycetes genomes: a test case for predicting lifestyles and emergence of pathogens.</title>
        <authorList>
            <person name="Haridas S."/>
            <person name="Albert R."/>
            <person name="Binder M."/>
            <person name="Bloem J."/>
            <person name="Labutti K."/>
            <person name="Salamov A."/>
            <person name="Andreopoulos B."/>
            <person name="Baker S."/>
            <person name="Barry K."/>
            <person name="Bills G."/>
            <person name="Bluhm B."/>
            <person name="Cannon C."/>
            <person name="Castanera R."/>
            <person name="Culley D."/>
            <person name="Daum C."/>
            <person name="Ezra D."/>
            <person name="Gonzalez J."/>
            <person name="Henrissat B."/>
            <person name="Kuo A."/>
            <person name="Liang C."/>
            <person name="Lipzen A."/>
            <person name="Lutzoni F."/>
            <person name="Magnuson J."/>
            <person name="Mondo S."/>
            <person name="Nolan M."/>
            <person name="Ohm R."/>
            <person name="Pangilinan J."/>
            <person name="Park H.-J."/>
            <person name="Ramirez L."/>
            <person name="Alfaro M."/>
            <person name="Sun H."/>
            <person name="Tritt A."/>
            <person name="Yoshinaga Y."/>
            <person name="Zwiers L.-H."/>
            <person name="Turgeon B."/>
            <person name="Goodwin S."/>
            <person name="Spatafora J."/>
            <person name="Crous P."/>
            <person name="Grigoriev I."/>
        </authorList>
    </citation>
    <scope>NUCLEOTIDE SEQUENCE</scope>
    <source>
        <strain evidence="1">CBS 121739</strain>
    </source>
</reference>
<evidence type="ECO:0000313" key="2">
    <source>
        <dbReference type="Proteomes" id="UP000799437"/>
    </source>
</evidence>
<dbReference type="GeneID" id="54485516"/>
<name>A0A6A6W0D9_9PEZI</name>
<keyword evidence="2" id="KW-1185">Reference proteome</keyword>
<dbReference type="EMBL" id="ML996577">
    <property type="protein sequence ID" value="KAF2755454.1"/>
    <property type="molecule type" value="Genomic_DNA"/>
</dbReference>
<dbReference type="RefSeq" id="XP_033597905.1">
    <property type="nucleotide sequence ID" value="XM_033744462.1"/>
</dbReference>
<proteinExistence type="predicted"/>
<protein>
    <submittedName>
        <fullName evidence="1">Uncharacterized protein</fullName>
    </submittedName>
</protein>
<organism evidence="1 2">
    <name type="scientific">Pseudovirgaria hyperparasitica</name>
    <dbReference type="NCBI Taxonomy" id="470096"/>
    <lineage>
        <taxon>Eukaryota</taxon>
        <taxon>Fungi</taxon>
        <taxon>Dikarya</taxon>
        <taxon>Ascomycota</taxon>
        <taxon>Pezizomycotina</taxon>
        <taxon>Dothideomycetes</taxon>
        <taxon>Dothideomycetes incertae sedis</taxon>
        <taxon>Acrospermales</taxon>
        <taxon>Acrospermaceae</taxon>
        <taxon>Pseudovirgaria</taxon>
    </lineage>
</organism>
<gene>
    <name evidence="1" type="ORF">EJ05DRAFT_478465</name>
</gene>
<dbReference type="Proteomes" id="UP000799437">
    <property type="component" value="Unassembled WGS sequence"/>
</dbReference>
<dbReference type="AlphaFoldDB" id="A0A6A6W0D9"/>
<evidence type="ECO:0000313" key="1">
    <source>
        <dbReference type="EMBL" id="KAF2755454.1"/>
    </source>
</evidence>